<evidence type="ECO:0000256" key="1">
    <source>
        <dbReference type="SAM" id="Phobius"/>
    </source>
</evidence>
<evidence type="ECO:0000313" key="2">
    <source>
        <dbReference type="EMBL" id="CUS45737.1"/>
    </source>
</evidence>
<gene>
    <name evidence="2" type="ORF">MGWOODY_Smn1857</name>
</gene>
<dbReference type="EMBL" id="CZQE01000296">
    <property type="protein sequence ID" value="CUS45737.1"/>
    <property type="molecule type" value="Genomic_DNA"/>
</dbReference>
<protein>
    <submittedName>
        <fullName evidence="2">Uncharacterized protein</fullName>
    </submittedName>
</protein>
<proteinExistence type="predicted"/>
<reference evidence="2" key="1">
    <citation type="submission" date="2015-10" db="EMBL/GenBank/DDBJ databases">
        <authorList>
            <person name="Gilbert D.G."/>
        </authorList>
    </citation>
    <scope>NUCLEOTIDE SEQUENCE</scope>
</reference>
<keyword evidence="1" id="KW-0472">Membrane</keyword>
<organism evidence="2">
    <name type="scientific">hydrothermal vent metagenome</name>
    <dbReference type="NCBI Taxonomy" id="652676"/>
    <lineage>
        <taxon>unclassified sequences</taxon>
        <taxon>metagenomes</taxon>
        <taxon>ecological metagenomes</taxon>
    </lineage>
</organism>
<sequence length="89" mass="10159">MALDDIRRWYHVREGYWFAPKLFGFGATPVTWQGWALTLGFCAALLLDIRFLPGDLLKAIVGVTLAAGFVTISWRKTDGGWRWRWGSRA</sequence>
<name>A0A160TN94_9ZZZZ</name>
<accession>A0A160TN94</accession>
<keyword evidence="1" id="KW-0812">Transmembrane</keyword>
<feature type="transmembrane region" description="Helical" evidence="1">
    <location>
        <begin position="56"/>
        <end position="74"/>
    </location>
</feature>
<keyword evidence="1" id="KW-1133">Transmembrane helix</keyword>
<dbReference type="AlphaFoldDB" id="A0A160TN94"/>